<dbReference type="RefSeq" id="WP_175546906.1">
    <property type="nucleotide sequence ID" value="NZ_FQUJ01000002.1"/>
</dbReference>
<feature type="region of interest" description="Disordered" evidence="1">
    <location>
        <begin position="100"/>
        <end position="142"/>
    </location>
</feature>
<dbReference type="CDD" id="cd14743">
    <property type="entry name" value="PAAR_CT_1"/>
    <property type="match status" value="1"/>
</dbReference>
<dbReference type="EMBL" id="FQUJ01000009">
    <property type="protein sequence ID" value="SHF27062.1"/>
    <property type="molecule type" value="Genomic_DNA"/>
</dbReference>
<dbReference type="Gene3D" id="2.60.200.60">
    <property type="match status" value="1"/>
</dbReference>
<keyword evidence="4" id="KW-1185">Reference proteome</keyword>
<proteinExistence type="predicted"/>
<dbReference type="EMBL" id="FQUJ01000002">
    <property type="protein sequence ID" value="SHE28283.1"/>
    <property type="molecule type" value="Genomic_DNA"/>
</dbReference>
<feature type="non-terminal residue" evidence="2">
    <location>
        <position position="142"/>
    </location>
</feature>
<evidence type="ECO:0000313" key="2">
    <source>
        <dbReference type="EMBL" id="SHE28283.1"/>
    </source>
</evidence>
<evidence type="ECO:0000313" key="3">
    <source>
        <dbReference type="EMBL" id="SHF27062.1"/>
    </source>
</evidence>
<dbReference type="AlphaFoldDB" id="A0A1M4S7U1"/>
<dbReference type="Proteomes" id="UP000184346">
    <property type="component" value="Unassembled WGS sequence"/>
</dbReference>
<protein>
    <submittedName>
        <fullName evidence="2">Zn-binding Pro-Ala-Ala-Arg (PAAR) domain-containing protein, incolved in TypeVI secretion</fullName>
    </submittedName>
</protein>
<evidence type="ECO:0000256" key="1">
    <source>
        <dbReference type="SAM" id="MobiDB-lite"/>
    </source>
</evidence>
<evidence type="ECO:0000313" key="4">
    <source>
        <dbReference type="Proteomes" id="UP000184346"/>
    </source>
</evidence>
<accession>A0A1M4S7U1</accession>
<sequence length="142" mass="14377">MDLAKIGDKIACNCKGGPHRIVTGASTVFVDDVPVARVGDKSSCGAAIVSGADWFEVEDRPAAINGSQTSCGGRVIAVSSASTGSPMSIDIGGFRFQQAPSMAATEARPADRAIPGPPGVAPEKPQQTLARSARQAPAQGSN</sequence>
<gene>
    <name evidence="2" type="ORF">SAMN02745148_00001</name>
    <name evidence="3" type="ORF">SAMN02745148_02178</name>
</gene>
<dbReference type="InterPro" id="IPR008727">
    <property type="entry name" value="PAAR_motif"/>
</dbReference>
<reference evidence="2 4" key="1">
    <citation type="submission" date="2016-11" db="EMBL/GenBank/DDBJ databases">
        <authorList>
            <person name="Jaros S."/>
            <person name="Januszkiewicz K."/>
            <person name="Wedrychowicz H."/>
        </authorList>
    </citation>
    <scope>NUCLEOTIDE SEQUENCE [LARGE SCALE GENOMIC DNA]</scope>
    <source>
        <strain evidence="2 4">DSM 19980</strain>
    </source>
</reference>
<name>A0A1M4S7U1_9GAMM</name>
<organism evidence="2 4">
    <name type="scientific">Modicisalibacter ilicicola DSM 19980</name>
    <dbReference type="NCBI Taxonomy" id="1121942"/>
    <lineage>
        <taxon>Bacteria</taxon>
        <taxon>Pseudomonadati</taxon>
        <taxon>Pseudomonadota</taxon>
        <taxon>Gammaproteobacteria</taxon>
        <taxon>Oceanospirillales</taxon>
        <taxon>Halomonadaceae</taxon>
        <taxon>Modicisalibacter</taxon>
    </lineage>
</organism>
<dbReference type="Pfam" id="PF05488">
    <property type="entry name" value="PAAR_motif"/>
    <property type="match status" value="1"/>
</dbReference>